<dbReference type="PhylomeDB" id="T1IZ27"/>
<dbReference type="HOGENOM" id="CLU_1423180_0_0_1"/>
<dbReference type="InterPro" id="IPR008685">
    <property type="entry name" value="Centromere_Mis12"/>
</dbReference>
<keyword evidence="10" id="KW-0137">Centromere</keyword>
<organism evidence="11 12">
    <name type="scientific">Strigamia maritima</name>
    <name type="common">European centipede</name>
    <name type="synonym">Geophilus maritimus</name>
    <dbReference type="NCBI Taxonomy" id="126957"/>
    <lineage>
        <taxon>Eukaryota</taxon>
        <taxon>Metazoa</taxon>
        <taxon>Ecdysozoa</taxon>
        <taxon>Arthropoda</taxon>
        <taxon>Myriapoda</taxon>
        <taxon>Chilopoda</taxon>
        <taxon>Pleurostigmophora</taxon>
        <taxon>Geophilomorpha</taxon>
        <taxon>Linotaeniidae</taxon>
        <taxon>Strigamia</taxon>
    </lineage>
</organism>
<protein>
    <recommendedName>
        <fullName evidence="3">Protein MIS12 homolog</fullName>
    </recommendedName>
</protein>
<evidence type="ECO:0000256" key="8">
    <source>
        <dbReference type="ARBA" id="ARBA00023054"/>
    </source>
</evidence>
<dbReference type="GO" id="GO:0000070">
    <property type="term" value="P:mitotic sister chromatid segregation"/>
    <property type="evidence" value="ECO:0007669"/>
    <property type="project" value="TreeGrafter"/>
</dbReference>
<dbReference type="GO" id="GO:0005634">
    <property type="term" value="C:nucleus"/>
    <property type="evidence" value="ECO:0007669"/>
    <property type="project" value="InterPro"/>
</dbReference>
<evidence type="ECO:0000256" key="3">
    <source>
        <dbReference type="ARBA" id="ARBA00013793"/>
    </source>
</evidence>
<dbReference type="PANTHER" id="PTHR14527:SF2">
    <property type="entry name" value="PROTEIN MIS12 HOMOLOG"/>
    <property type="match status" value="1"/>
</dbReference>
<dbReference type="GO" id="GO:0051382">
    <property type="term" value="P:kinetochore assembly"/>
    <property type="evidence" value="ECO:0007669"/>
    <property type="project" value="TreeGrafter"/>
</dbReference>
<evidence type="ECO:0000256" key="2">
    <source>
        <dbReference type="ARBA" id="ARBA00008643"/>
    </source>
</evidence>
<dbReference type="GO" id="GO:0000444">
    <property type="term" value="C:MIS12/MIND type complex"/>
    <property type="evidence" value="ECO:0007669"/>
    <property type="project" value="TreeGrafter"/>
</dbReference>
<comment type="similarity">
    <text evidence="2">Belongs to the mis12 family.</text>
</comment>
<dbReference type="Proteomes" id="UP000014500">
    <property type="component" value="Unassembled WGS sequence"/>
</dbReference>
<evidence type="ECO:0000256" key="5">
    <source>
        <dbReference type="ARBA" id="ARBA00022618"/>
    </source>
</evidence>
<sequence>MLPAATETVLESSEYICQALRFTPQSFIDSVYNTLYEYAIEGMETLQKTLKHEFGDLISESELREGKNKILEKFLSSAQRNFAKLDGYLIRNIFHVEDEFVFPEDEIQLKLNPSEEEDEKLDDENKKLQKLRNACLRQQTLELNKTINEYLKTTEFFQNLMDTAKRNRISSMDEIKNVTTELNEMQKLLLN</sequence>
<comment type="subcellular location">
    <subcellularLocation>
        <location evidence="1">Chromosome</location>
        <location evidence="1">Centromere</location>
        <location evidence="1">Kinetochore</location>
    </subcellularLocation>
</comment>
<keyword evidence="6" id="KW-0498">Mitosis</keyword>
<dbReference type="GO" id="GO:0051301">
    <property type="term" value="P:cell division"/>
    <property type="evidence" value="ECO:0007669"/>
    <property type="project" value="UniProtKB-KW"/>
</dbReference>
<dbReference type="STRING" id="126957.T1IZ27"/>
<dbReference type="eggNOG" id="ENOG502SG3I">
    <property type="taxonomic scope" value="Eukaryota"/>
</dbReference>
<keyword evidence="7" id="KW-0995">Kinetochore</keyword>
<evidence type="ECO:0000256" key="7">
    <source>
        <dbReference type="ARBA" id="ARBA00022838"/>
    </source>
</evidence>
<keyword evidence="4" id="KW-0158">Chromosome</keyword>
<proteinExistence type="inferred from homology"/>
<dbReference type="PANTHER" id="PTHR14527">
    <property type="entry name" value="PROTEIN MIS12 HOMOLOG"/>
    <property type="match status" value="1"/>
</dbReference>
<evidence type="ECO:0000313" key="11">
    <source>
        <dbReference type="EnsemblMetazoa" id="SMAR006497-PA"/>
    </source>
</evidence>
<dbReference type="OMA" id="PEDKVQM"/>
<accession>T1IZ27</accession>
<evidence type="ECO:0000313" key="12">
    <source>
        <dbReference type="Proteomes" id="UP000014500"/>
    </source>
</evidence>
<evidence type="ECO:0000256" key="9">
    <source>
        <dbReference type="ARBA" id="ARBA00023306"/>
    </source>
</evidence>
<evidence type="ECO:0000256" key="10">
    <source>
        <dbReference type="ARBA" id="ARBA00023328"/>
    </source>
</evidence>
<keyword evidence="8" id="KW-0175">Coiled coil</keyword>
<keyword evidence="5" id="KW-0132">Cell division</keyword>
<reference evidence="11" key="2">
    <citation type="submission" date="2015-02" db="UniProtKB">
        <authorList>
            <consortium name="EnsemblMetazoa"/>
        </authorList>
    </citation>
    <scope>IDENTIFICATION</scope>
</reference>
<reference evidence="12" key="1">
    <citation type="submission" date="2011-05" db="EMBL/GenBank/DDBJ databases">
        <authorList>
            <person name="Richards S.R."/>
            <person name="Qu J."/>
            <person name="Jiang H."/>
            <person name="Jhangiani S.N."/>
            <person name="Agravi P."/>
            <person name="Goodspeed R."/>
            <person name="Gross S."/>
            <person name="Mandapat C."/>
            <person name="Jackson L."/>
            <person name="Mathew T."/>
            <person name="Pu L."/>
            <person name="Thornton R."/>
            <person name="Saada N."/>
            <person name="Wilczek-Boney K.B."/>
            <person name="Lee S."/>
            <person name="Kovar C."/>
            <person name="Wu Y."/>
            <person name="Scherer S.E."/>
            <person name="Worley K.C."/>
            <person name="Muzny D.M."/>
            <person name="Gibbs R."/>
        </authorList>
    </citation>
    <scope>NUCLEOTIDE SEQUENCE</scope>
    <source>
        <strain evidence="12">Brora</strain>
    </source>
</reference>
<evidence type="ECO:0000256" key="4">
    <source>
        <dbReference type="ARBA" id="ARBA00022454"/>
    </source>
</evidence>
<keyword evidence="9" id="KW-0131">Cell cycle</keyword>
<evidence type="ECO:0000256" key="1">
    <source>
        <dbReference type="ARBA" id="ARBA00004629"/>
    </source>
</evidence>
<dbReference type="EnsemblMetazoa" id="SMAR006497-RA">
    <property type="protein sequence ID" value="SMAR006497-PA"/>
    <property type="gene ID" value="SMAR006497"/>
</dbReference>
<keyword evidence="12" id="KW-1185">Reference proteome</keyword>
<evidence type="ECO:0000256" key="6">
    <source>
        <dbReference type="ARBA" id="ARBA00022776"/>
    </source>
</evidence>
<name>T1IZ27_STRMM</name>
<dbReference type="AlphaFoldDB" id="T1IZ27"/>
<dbReference type="Pfam" id="PF05859">
    <property type="entry name" value="Mis12"/>
    <property type="match status" value="1"/>
</dbReference>
<dbReference type="EMBL" id="JH431704">
    <property type="status" value="NOT_ANNOTATED_CDS"/>
    <property type="molecule type" value="Genomic_DNA"/>
</dbReference>